<protein>
    <recommendedName>
        <fullName evidence="3">F-box domain-containing protein</fullName>
    </recommendedName>
</protein>
<dbReference type="AlphaFoldDB" id="A0A5C3KWU9"/>
<accession>A0A5C3KWU9</accession>
<dbReference type="InterPro" id="IPR032675">
    <property type="entry name" value="LRR_dom_sf"/>
</dbReference>
<evidence type="ECO:0008006" key="3">
    <source>
        <dbReference type="Google" id="ProtNLM"/>
    </source>
</evidence>
<proteinExistence type="predicted"/>
<organism evidence="1 2">
    <name type="scientific">Coprinopsis marcescibilis</name>
    <name type="common">Agaric fungus</name>
    <name type="synonym">Psathyrella marcescibilis</name>
    <dbReference type="NCBI Taxonomy" id="230819"/>
    <lineage>
        <taxon>Eukaryota</taxon>
        <taxon>Fungi</taxon>
        <taxon>Dikarya</taxon>
        <taxon>Basidiomycota</taxon>
        <taxon>Agaricomycotina</taxon>
        <taxon>Agaricomycetes</taxon>
        <taxon>Agaricomycetidae</taxon>
        <taxon>Agaricales</taxon>
        <taxon>Agaricineae</taxon>
        <taxon>Psathyrellaceae</taxon>
        <taxon>Coprinopsis</taxon>
    </lineage>
</organism>
<reference evidence="1 2" key="1">
    <citation type="journal article" date="2019" name="Nat. Ecol. Evol.">
        <title>Megaphylogeny resolves global patterns of mushroom evolution.</title>
        <authorList>
            <person name="Varga T."/>
            <person name="Krizsan K."/>
            <person name="Foldi C."/>
            <person name="Dima B."/>
            <person name="Sanchez-Garcia M."/>
            <person name="Sanchez-Ramirez S."/>
            <person name="Szollosi G.J."/>
            <person name="Szarkandi J.G."/>
            <person name="Papp V."/>
            <person name="Albert L."/>
            <person name="Andreopoulos W."/>
            <person name="Angelini C."/>
            <person name="Antonin V."/>
            <person name="Barry K.W."/>
            <person name="Bougher N.L."/>
            <person name="Buchanan P."/>
            <person name="Buyck B."/>
            <person name="Bense V."/>
            <person name="Catcheside P."/>
            <person name="Chovatia M."/>
            <person name="Cooper J."/>
            <person name="Damon W."/>
            <person name="Desjardin D."/>
            <person name="Finy P."/>
            <person name="Geml J."/>
            <person name="Haridas S."/>
            <person name="Hughes K."/>
            <person name="Justo A."/>
            <person name="Karasinski D."/>
            <person name="Kautmanova I."/>
            <person name="Kiss B."/>
            <person name="Kocsube S."/>
            <person name="Kotiranta H."/>
            <person name="LaButti K.M."/>
            <person name="Lechner B.E."/>
            <person name="Liimatainen K."/>
            <person name="Lipzen A."/>
            <person name="Lukacs Z."/>
            <person name="Mihaltcheva S."/>
            <person name="Morgado L.N."/>
            <person name="Niskanen T."/>
            <person name="Noordeloos M.E."/>
            <person name="Ohm R.A."/>
            <person name="Ortiz-Santana B."/>
            <person name="Ovrebo C."/>
            <person name="Racz N."/>
            <person name="Riley R."/>
            <person name="Savchenko A."/>
            <person name="Shiryaev A."/>
            <person name="Soop K."/>
            <person name="Spirin V."/>
            <person name="Szebenyi C."/>
            <person name="Tomsovsky M."/>
            <person name="Tulloss R.E."/>
            <person name="Uehling J."/>
            <person name="Grigoriev I.V."/>
            <person name="Vagvolgyi C."/>
            <person name="Papp T."/>
            <person name="Martin F.M."/>
            <person name="Miettinen O."/>
            <person name="Hibbett D.S."/>
            <person name="Nagy L.G."/>
        </authorList>
    </citation>
    <scope>NUCLEOTIDE SEQUENCE [LARGE SCALE GENOMIC DNA]</scope>
    <source>
        <strain evidence="1 2">CBS 121175</strain>
    </source>
</reference>
<dbReference type="SUPFAM" id="SSF52047">
    <property type="entry name" value="RNI-like"/>
    <property type="match status" value="1"/>
</dbReference>
<evidence type="ECO:0000313" key="1">
    <source>
        <dbReference type="EMBL" id="TFK20398.1"/>
    </source>
</evidence>
<gene>
    <name evidence="1" type="ORF">FA15DRAFT_708154</name>
</gene>
<dbReference type="OrthoDB" id="3071584at2759"/>
<dbReference type="EMBL" id="ML210302">
    <property type="protein sequence ID" value="TFK20398.1"/>
    <property type="molecule type" value="Genomic_DNA"/>
</dbReference>
<evidence type="ECO:0000313" key="2">
    <source>
        <dbReference type="Proteomes" id="UP000307440"/>
    </source>
</evidence>
<keyword evidence="2" id="KW-1185">Reference proteome</keyword>
<sequence>MVSDVLPRMKNVTAMYVNHREDSATQSLWRICNPNAQYLPLDVDFPNLTELHIRTSVISHITGIMTQDLNLVPEFINKFQKTLTRLSISHYLHTTAIGIPTYDSLVRFPNLISVTLEPGSRGYAGFIKQHADSLLELQCPIDSFPDGIGPIQFRRLKKVTLTFDALVMSHPESSWWMSSSPFLTSILPTVRRLRLSGDWYKDQEIGAFLQTVARLSVNAECGLAELAVVLRIGSIDLLPAIASTFPKLRSLEITFADIISSRDRLIQPDRMYPFEEGYIAAAKWMICILSRVNVPWGLEDITITCRGGPVDIPMWGMMYICGRFIPSISSFNSTGNKIIPEDVEIPYKFMDTLCTDYNSSSAAGE</sequence>
<name>A0A5C3KWU9_COPMA</name>
<dbReference type="Gene3D" id="3.80.10.10">
    <property type="entry name" value="Ribonuclease Inhibitor"/>
    <property type="match status" value="1"/>
</dbReference>
<dbReference type="Proteomes" id="UP000307440">
    <property type="component" value="Unassembled WGS sequence"/>
</dbReference>